<evidence type="ECO:0000313" key="1">
    <source>
        <dbReference type="EMBL" id="WLJ25378.1"/>
    </source>
</evidence>
<dbReference type="EMBL" id="OQ890309">
    <property type="protein sequence ID" value="WLJ25378.1"/>
    <property type="molecule type" value="Genomic_DNA"/>
</dbReference>
<protein>
    <submittedName>
        <fullName evidence="1">Uncharacterized protein</fullName>
    </submittedName>
</protein>
<accession>A0AA49X3L5</accession>
<name>A0AA49X3L5_9VIRU</name>
<organism evidence="1">
    <name type="scientific">Staphylococcus phage HS04</name>
    <dbReference type="NCBI Taxonomy" id="3056398"/>
    <lineage>
        <taxon>Viruses</taxon>
    </lineage>
</organism>
<proteinExistence type="predicted"/>
<reference evidence="1" key="1">
    <citation type="submission" date="2023-04" db="EMBL/GenBank/DDBJ databases">
        <title>The human skin virome in hidradenitis suppurativa patients.</title>
        <authorList>
            <person name="Jansen D."/>
        </authorList>
    </citation>
    <scope>NUCLEOTIDE SEQUENCE</scope>
    <source>
        <strain evidence="1">VC3_JansenPhageA</strain>
    </source>
</reference>
<sequence length="78" mass="9075">MKKKFTIEVEMEERWVNEFMSMLDKMEYLGDLGASRTVSIYADGDGDFKPKFKTDVAWTRVRPKGADYDLNDNHYDAG</sequence>